<feature type="region of interest" description="Disordered" evidence="2">
    <location>
        <begin position="935"/>
        <end position="1000"/>
    </location>
</feature>
<keyword evidence="6" id="KW-0482">Metalloprotease</keyword>
<dbReference type="Proteomes" id="UP001454036">
    <property type="component" value="Unassembled WGS sequence"/>
</dbReference>
<comment type="caution">
    <text evidence="6">The sequence shown here is derived from an EMBL/GenBank/DDBJ whole genome shotgun (WGS) entry which is preliminary data.</text>
</comment>
<keyword evidence="3" id="KW-0472">Membrane</keyword>
<dbReference type="GO" id="GO:0034338">
    <property type="term" value="F:short-chain carboxylesterase activity"/>
    <property type="evidence" value="ECO:0007669"/>
    <property type="project" value="TreeGrafter"/>
</dbReference>
<feature type="compositionally biased region" description="Basic and acidic residues" evidence="2">
    <location>
        <begin position="958"/>
        <end position="977"/>
    </location>
</feature>
<feature type="transmembrane region" description="Helical" evidence="3">
    <location>
        <begin position="1468"/>
        <end position="1489"/>
    </location>
</feature>
<feature type="compositionally biased region" description="Basic and acidic residues" evidence="2">
    <location>
        <begin position="807"/>
        <end position="857"/>
    </location>
</feature>
<keyword evidence="6" id="KW-0645">Protease</keyword>
<dbReference type="SUPFAM" id="SSF53474">
    <property type="entry name" value="alpha/beta-Hydrolases"/>
    <property type="match status" value="1"/>
</dbReference>
<evidence type="ECO:0000313" key="6">
    <source>
        <dbReference type="EMBL" id="GAA0164132.1"/>
    </source>
</evidence>
<keyword evidence="3" id="KW-1133">Transmembrane helix</keyword>
<name>A0AAV3QM86_LITER</name>
<feature type="compositionally biased region" description="Basic and acidic residues" evidence="2">
    <location>
        <begin position="936"/>
        <end position="949"/>
    </location>
</feature>
<dbReference type="InterPro" id="IPR029058">
    <property type="entry name" value="AB_hydrolase_fold"/>
</dbReference>
<sequence length="1717" mass="187880">MQIYSPNLLNQSTPLLPYTQLSTRHNYRRWKRRRVKSIPPPHQQFRCNFSSSAFESVFNNFISQIPSLHTNSLLNLAPVIGLASGIAIYLSNPRKLISNNNNSIENNNSVENNIGEWILFTTPTPFNRFVILRCPSIRIEGGEFLEDLNERLVKEDKHFVRLNSGRIEVKKSDEIKNLDENLLVYQRVCVGTEDGGVISIDWPESLGLEEERGLDTTVMIVPGTSEGSGEGCIREFVVECLRRGCFPLVMNPRGCAGSPLTSPRLFSAADSDDVSTAIDYIKRERPWSTMVAVGWGYGANMLTKYLAEVGEQTPLTAATCINNPFDLDEATRCSPHHIAYDKILTKGLIEILQSNKELFQGKTKQFDVPKALSSTSIRDFEKSISMVSYGINALEEFYAKSSTVYAVRDVKIPTLFIQNDDGSVPVFSVPRHLIAENPFTSLLLCSSFPSNKLFTAKLTMSWCQHLAIEWLTAVELGLLKGRHPLVMDVDVTINPSKGFELLDEHVSGIKSGRGTKLVKFLASNASDERSLDSTGTIIEKGDPLANVYPTSSPKGNSQIQNNQSNKENGSRVQKASSIDAVVVDEGVDSAEGEKGEVLQTAQVVMNMLDVTMPDTLKDEQKQKVLAAVGQGESLMKALQDAVPEDVREKLTSSVSGILKNKSSNIKLDELFHMQGIPNKASGLRSNVEEKDKALDAEGEKDESNSSQMRRSDDSLVVSQPTIGNHDLGDQASTDLEKATNTEHLNRSNGSEISTSEKDTGAVEDTDRGMNNTEKYIEPPDNVDSGPEAVSKTESSPQSEGAGGTRNSIEKDKTGLDDDKSGQDMRESNSDPEHEKNIADSSIDKEKTSVTTHVEGKEIPLALSSEKQLMNDESSENHKKDVDNIQPSQNQNTSSSPGFNVSQALDALTGIDDSTQVAVNTVYNVIEDLITQLEDERENKTEAKDEKIGEDGNTVSSSGEHHEHNNNKIEETSKHPDIADDLSPYNKSVSGEESIRDPVIIDKCSDDTLQEVASENYLDKDDGKVNPSTYLKPTEKSAMYMNSTLNGSSLPVSVCETPLYKDSNIISKMDGSKPLDLESTSALFLENPQEEGQRKLFKKMAYESRKDECNDIIEPSYIILDAREHEPDEQLEVDEPHGISYKGNMSSVRTIIKDAMEMEVGRKLNATYMQEMKSELSGDIEHVVNALCLALKDEESLPNVNVLDGSSERSVILQGEHVSRAISSALLETVILRKTLPVGVVVGSCLAALMKYPNVEVIDCSAETQENSMSQSKSGKVNETDSVVLDEVAPNGDLDETDTKNESKVDTNSSANNAAMVGAMSAALGASALLVGQQGHESNEVSSQPLEENGNARSLVTTLAEKAMSVAGPVVPTKDGEVDQDKLVAMMAELGQKGGILRLFGKVALLYGGMRGAISLTDKLISFLHMAERPLYQRIFGFIGLVFVLWSPIVVPLLPSLVQNWTTSSSSKFTELSCIIGLYASILILITSWGRQIRGYEKPLEQYGLDLSSPVKVQAFLKGLIGGVILVILIQSLNFALGCVNLHWPTAPPLSSSGALVWIKVYGKMLMVVIKGLAAATGVSLVEELLFRSWLPAEIGADLGYHQGIIISGLLFSLFQRSPLAIPGLWLLSLALTGAREKTKGQLWLPIGLRAGMLASSFIIQSGGYVTCQPKFPLWVTGTHPLQPFSGTIGLAAALTLALFLYPRQQHQEKRLNRKIRD</sequence>
<feature type="compositionally biased region" description="Polar residues" evidence="2">
    <location>
        <begin position="548"/>
        <end position="575"/>
    </location>
</feature>
<feature type="region of interest" description="Disordered" evidence="2">
    <location>
        <begin position="679"/>
        <end position="900"/>
    </location>
</feature>
<dbReference type="GO" id="GO:0008237">
    <property type="term" value="F:metallopeptidase activity"/>
    <property type="evidence" value="ECO:0007669"/>
    <property type="project" value="UniProtKB-KW"/>
</dbReference>
<dbReference type="InterPro" id="IPR050960">
    <property type="entry name" value="AB_hydrolase_4_sf"/>
</dbReference>
<dbReference type="GO" id="GO:0047372">
    <property type="term" value="F:monoacylglycerol lipase activity"/>
    <property type="evidence" value="ECO:0007669"/>
    <property type="project" value="TreeGrafter"/>
</dbReference>
<dbReference type="EMBL" id="BAABME010004961">
    <property type="protein sequence ID" value="GAA0164132.1"/>
    <property type="molecule type" value="Genomic_DNA"/>
</dbReference>
<evidence type="ECO:0000256" key="3">
    <source>
        <dbReference type="SAM" id="Phobius"/>
    </source>
</evidence>
<feature type="region of interest" description="Disordered" evidence="2">
    <location>
        <begin position="542"/>
        <end position="575"/>
    </location>
</feature>
<feature type="domain" description="DUF7750" evidence="5">
    <location>
        <begin position="595"/>
        <end position="659"/>
    </location>
</feature>
<feature type="compositionally biased region" description="Basic and acidic residues" evidence="2">
    <location>
        <begin position="734"/>
        <end position="745"/>
    </location>
</feature>
<evidence type="ECO:0000259" key="5">
    <source>
        <dbReference type="Pfam" id="PF24930"/>
    </source>
</evidence>
<feature type="transmembrane region" description="Helical" evidence="3">
    <location>
        <begin position="1646"/>
        <end position="1664"/>
    </location>
</feature>
<feature type="transmembrane region" description="Helical" evidence="3">
    <location>
        <begin position="1514"/>
        <end position="1539"/>
    </location>
</feature>
<feature type="compositionally biased region" description="Low complexity" evidence="2">
    <location>
        <begin position="885"/>
        <end position="896"/>
    </location>
</feature>
<feature type="domain" description="CAAX prenyl protease 2/Lysostaphin resistance protein A-like" evidence="4">
    <location>
        <begin position="1568"/>
        <end position="1651"/>
    </location>
</feature>
<dbReference type="InterPro" id="IPR056652">
    <property type="entry name" value="DUF7750"/>
</dbReference>
<keyword evidence="7" id="KW-1185">Reference proteome</keyword>
<dbReference type="GO" id="GO:0004175">
    <property type="term" value="F:endopeptidase activity"/>
    <property type="evidence" value="ECO:0007669"/>
    <property type="project" value="UniProtKB-ARBA"/>
</dbReference>
<evidence type="ECO:0000256" key="1">
    <source>
        <dbReference type="ARBA" id="ARBA00010884"/>
    </source>
</evidence>
<accession>A0AAV3QM86</accession>
<dbReference type="PANTHER" id="PTHR10794:SF92">
    <property type="entry name" value="EMBRYOGENESIS-ASSOCIATED PROTEIN EMB8"/>
    <property type="match status" value="1"/>
</dbReference>
<dbReference type="Gene3D" id="3.40.50.1820">
    <property type="entry name" value="alpha/beta hydrolase"/>
    <property type="match status" value="1"/>
</dbReference>
<protein>
    <submittedName>
        <fullName evidence="6">Metalloprotease</fullName>
    </submittedName>
</protein>
<gene>
    <name evidence="6" type="ORF">LIER_19840</name>
</gene>
<evidence type="ECO:0000259" key="4">
    <source>
        <dbReference type="Pfam" id="PF02517"/>
    </source>
</evidence>
<dbReference type="PANTHER" id="PTHR10794">
    <property type="entry name" value="ABHYDROLASE DOMAIN-CONTAINING PROTEIN"/>
    <property type="match status" value="1"/>
</dbReference>
<evidence type="ECO:0000313" key="7">
    <source>
        <dbReference type="Proteomes" id="UP001454036"/>
    </source>
</evidence>
<feature type="transmembrane region" description="Helical" evidence="3">
    <location>
        <begin position="1434"/>
        <end position="1456"/>
    </location>
</feature>
<comment type="similarity">
    <text evidence="1">Belongs to the AB hydrolase superfamily. AB hydrolase 4 family.</text>
</comment>
<dbReference type="GO" id="GO:0080120">
    <property type="term" value="P:CAAX-box protein maturation"/>
    <property type="evidence" value="ECO:0007669"/>
    <property type="project" value="UniProtKB-ARBA"/>
</dbReference>
<dbReference type="InterPro" id="IPR003675">
    <property type="entry name" value="Rce1/LyrA-like_dom"/>
</dbReference>
<dbReference type="Pfam" id="PF02517">
    <property type="entry name" value="Rce1-like"/>
    <property type="match status" value="1"/>
</dbReference>
<evidence type="ECO:0000256" key="2">
    <source>
        <dbReference type="SAM" id="MobiDB-lite"/>
    </source>
</evidence>
<feature type="compositionally biased region" description="Basic and acidic residues" evidence="2">
    <location>
        <begin position="686"/>
        <end position="713"/>
    </location>
</feature>
<keyword evidence="6" id="KW-0378">Hydrolase</keyword>
<feature type="transmembrane region" description="Helical" evidence="3">
    <location>
        <begin position="1684"/>
        <end position="1701"/>
    </location>
</feature>
<organism evidence="6 7">
    <name type="scientific">Lithospermum erythrorhizon</name>
    <name type="common">Purple gromwell</name>
    <name type="synonym">Lithospermum officinale var. erythrorhizon</name>
    <dbReference type="NCBI Taxonomy" id="34254"/>
    <lineage>
        <taxon>Eukaryota</taxon>
        <taxon>Viridiplantae</taxon>
        <taxon>Streptophyta</taxon>
        <taxon>Embryophyta</taxon>
        <taxon>Tracheophyta</taxon>
        <taxon>Spermatophyta</taxon>
        <taxon>Magnoliopsida</taxon>
        <taxon>eudicotyledons</taxon>
        <taxon>Gunneridae</taxon>
        <taxon>Pentapetalae</taxon>
        <taxon>asterids</taxon>
        <taxon>lamiids</taxon>
        <taxon>Boraginales</taxon>
        <taxon>Boraginaceae</taxon>
        <taxon>Boraginoideae</taxon>
        <taxon>Lithospermeae</taxon>
        <taxon>Lithospermum</taxon>
    </lineage>
</organism>
<feature type="compositionally biased region" description="Basic and acidic residues" evidence="2">
    <location>
        <begin position="754"/>
        <end position="767"/>
    </location>
</feature>
<dbReference type="Pfam" id="PF24930">
    <property type="entry name" value="DUF7750"/>
    <property type="match status" value="1"/>
</dbReference>
<reference evidence="6 7" key="1">
    <citation type="submission" date="2024-01" db="EMBL/GenBank/DDBJ databases">
        <title>The complete chloroplast genome sequence of Lithospermum erythrorhizon: insights into the phylogenetic relationship among Boraginaceae species and the maternal lineages of purple gromwells.</title>
        <authorList>
            <person name="Okada T."/>
            <person name="Watanabe K."/>
        </authorList>
    </citation>
    <scope>NUCLEOTIDE SEQUENCE [LARGE SCALE GENOMIC DNA]</scope>
</reference>
<proteinExistence type="inferred from homology"/>
<keyword evidence="3" id="KW-0812">Transmembrane</keyword>